<dbReference type="PROSITE" id="PS50053">
    <property type="entry name" value="UBIQUITIN_2"/>
    <property type="match status" value="1"/>
</dbReference>
<dbReference type="EMBL" id="HBHP01030588">
    <property type="protein sequence ID" value="CAD9774828.1"/>
    <property type="molecule type" value="Transcribed_RNA"/>
</dbReference>
<evidence type="ECO:0000256" key="1">
    <source>
        <dbReference type="SAM" id="MobiDB-lite"/>
    </source>
</evidence>
<accession>A0A7S2TZU2</accession>
<organism evidence="3">
    <name type="scientific">Lotharella oceanica</name>
    <dbReference type="NCBI Taxonomy" id="641309"/>
    <lineage>
        <taxon>Eukaryota</taxon>
        <taxon>Sar</taxon>
        <taxon>Rhizaria</taxon>
        <taxon>Cercozoa</taxon>
        <taxon>Chlorarachniophyceae</taxon>
        <taxon>Lotharella</taxon>
    </lineage>
</organism>
<dbReference type="SUPFAM" id="SSF54236">
    <property type="entry name" value="Ubiquitin-like"/>
    <property type="match status" value="1"/>
</dbReference>
<feature type="compositionally biased region" description="Polar residues" evidence="1">
    <location>
        <begin position="11"/>
        <end position="25"/>
    </location>
</feature>
<evidence type="ECO:0000259" key="2">
    <source>
        <dbReference type="PROSITE" id="PS50053"/>
    </source>
</evidence>
<feature type="compositionally biased region" description="Basic and acidic residues" evidence="1">
    <location>
        <begin position="26"/>
        <end position="35"/>
    </location>
</feature>
<protein>
    <recommendedName>
        <fullName evidence="2">Ubiquitin-like domain-containing protein</fullName>
    </recommendedName>
</protein>
<dbReference type="PANTHER" id="PTHR10562">
    <property type="entry name" value="SMALL UBIQUITIN-RELATED MODIFIER"/>
    <property type="match status" value="1"/>
</dbReference>
<sequence length="113" mass="12776">MGFEMEGDPLQSRTFQEASRSQAMSETKDTKPEHLNLKVKSQDGNEVFFKVKKTTSFKRLMEAYCAKVGADKNSVRFLFDGERIDADSTPADLGMENEDEIDAMVQQTGGFYF</sequence>
<feature type="domain" description="Ubiquitin-like" evidence="2">
    <location>
        <begin position="35"/>
        <end position="110"/>
    </location>
</feature>
<dbReference type="InterPro" id="IPR029071">
    <property type="entry name" value="Ubiquitin-like_domsf"/>
</dbReference>
<dbReference type="Gene3D" id="3.10.20.90">
    <property type="entry name" value="Phosphatidylinositol 3-kinase Catalytic Subunit, Chain A, domain 1"/>
    <property type="match status" value="1"/>
</dbReference>
<evidence type="ECO:0000313" key="3">
    <source>
        <dbReference type="EMBL" id="CAD9774828.1"/>
    </source>
</evidence>
<dbReference type="Pfam" id="PF11976">
    <property type="entry name" value="Rad60-SLD"/>
    <property type="match status" value="1"/>
</dbReference>
<dbReference type="InterPro" id="IPR022617">
    <property type="entry name" value="Rad60/SUMO-like_dom"/>
</dbReference>
<dbReference type="SMART" id="SM00213">
    <property type="entry name" value="UBQ"/>
    <property type="match status" value="1"/>
</dbReference>
<dbReference type="InterPro" id="IPR000626">
    <property type="entry name" value="Ubiquitin-like_dom"/>
</dbReference>
<gene>
    <name evidence="3" type="ORF">LSP00402_LOCUS18823</name>
</gene>
<dbReference type="FunFam" id="3.10.20.90:FF:000202">
    <property type="entry name" value="Small ubiquitin-related modifier I"/>
    <property type="match status" value="1"/>
</dbReference>
<name>A0A7S2TZU2_9EUKA</name>
<feature type="region of interest" description="Disordered" evidence="1">
    <location>
        <begin position="1"/>
        <end position="35"/>
    </location>
</feature>
<reference evidence="3" key="1">
    <citation type="submission" date="2021-01" db="EMBL/GenBank/DDBJ databases">
        <authorList>
            <person name="Corre E."/>
            <person name="Pelletier E."/>
            <person name="Niang G."/>
            <person name="Scheremetjew M."/>
            <person name="Finn R."/>
            <person name="Kale V."/>
            <person name="Holt S."/>
            <person name="Cochrane G."/>
            <person name="Meng A."/>
            <person name="Brown T."/>
            <person name="Cohen L."/>
        </authorList>
    </citation>
    <scope>NUCLEOTIDE SEQUENCE</scope>
    <source>
        <strain evidence="3">CCMP622</strain>
    </source>
</reference>
<dbReference type="AlphaFoldDB" id="A0A7S2TZU2"/>
<proteinExistence type="predicted"/>
<dbReference type="CDD" id="cd16116">
    <property type="entry name" value="Ubl_Smt3_like"/>
    <property type="match status" value="1"/>
</dbReference>